<reference evidence="9 10" key="1">
    <citation type="journal article" date="2012" name="Extremophiles">
        <title>Thermotomaculum hydrothermale gen. nov., sp. nov., a novel heterotrophic thermophile within the phylum Acidobacteria from a deep-sea hydrothermal vent chimney in the Southern Okinawa Trough.</title>
        <authorList>
            <person name="Izumi H."/>
            <person name="Nunoura T."/>
            <person name="Miyazaki M."/>
            <person name="Mino S."/>
            <person name="Toki T."/>
            <person name="Takai K."/>
            <person name="Sako Y."/>
            <person name="Sawabe T."/>
            <person name="Nakagawa S."/>
        </authorList>
    </citation>
    <scope>NUCLEOTIDE SEQUENCE [LARGE SCALE GENOMIC DNA]</scope>
    <source>
        <strain evidence="9 10">AC55</strain>
    </source>
</reference>
<name>A0A7R6SYJ3_9BACT</name>
<evidence type="ECO:0000256" key="7">
    <source>
        <dbReference type="RuleBase" id="RU000643"/>
    </source>
</evidence>
<comment type="function">
    <text evidence="5 6">Associates with the EF-Tu.GDP complex and induces the exchange of GDP to GTP. It remains bound to the aminoacyl-tRNA.EF-Tu.GTP complex up to the GTP hydrolysis stage on the ribosome.</text>
</comment>
<evidence type="ECO:0000313" key="9">
    <source>
        <dbReference type="EMBL" id="BBB32849.1"/>
    </source>
</evidence>
<dbReference type="HAMAP" id="MF_00050">
    <property type="entry name" value="EF_Ts"/>
    <property type="match status" value="1"/>
</dbReference>
<keyword evidence="4 5" id="KW-0648">Protein biosynthesis</keyword>
<comment type="subcellular location">
    <subcellularLocation>
        <location evidence="5 7">Cytoplasm</location>
    </subcellularLocation>
</comment>
<dbReference type="Gene3D" id="1.10.8.10">
    <property type="entry name" value="DNA helicase RuvA subunit, C-terminal domain"/>
    <property type="match status" value="1"/>
</dbReference>
<keyword evidence="5" id="KW-0963">Cytoplasm</keyword>
<dbReference type="Pfam" id="PF00889">
    <property type="entry name" value="EF_TS"/>
    <property type="match status" value="1"/>
</dbReference>
<dbReference type="InterPro" id="IPR009060">
    <property type="entry name" value="UBA-like_sf"/>
</dbReference>
<dbReference type="InterPro" id="IPR036402">
    <property type="entry name" value="EF-Ts_dimer_sf"/>
</dbReference>
<dbReference type="NCBIfam" id="TIGR00116">
    <property type="entry name" value="tsf"/>
    <property type="match status" value="2"/>
</dbReference>
<dbReference type="Gene3D" id="1.10.286.20">
    <property type="match status" value="1"/>
</dbReference>
<dbReference type="GO" id="GO:0003746">
    <property type="term" value="F:translation elongation factor activity"/>
    <property type="evidence" value="ECO:0007669"/>
    <property type="project" value="UniProtKB-UniRule"/>
</dbReference>
<dbReference type="PANTHER" id="PTHR11741">
    <property type="entry name" value="ELONGATION FACTOR TS"/>
    <property type="match status" value="1"/>
</dbReference>
<gene>
    <name evidence="5 9" type="primary">tsf</name>
    <name evidence="9" type="ORF">TTHT_1335</name>
</gene>
<dbReference type="GO" id="GO:0005737">
    <property type="term" value="C:cytoplasm"/>
    <property type="evidence" value="ECO:0007669"/>
    <property type="project" value="UniProtKB-SubCell"/>
</dbReference>
<dbReference type="PROSITE" id="PS01126">
    <property type="entry name" value="EF_TS_1"/>
    <property type="match status" value="1"/>
</dbReference>
<dbReference type="Gene3D" id="3.30.479.20">
    <property type="entry name" value="Elongation factor Ts, dimerisation domain"/>
    <property type="match status" value="1"/>
</dbReference>
<dbReference type="Proteomes" id="UP000595564">
    <property type="component" value="Chromosome"/>
</dbReference>
<dbReference type="InterPro" id="IPR014039">
    <property type="entry name" value="Transl_elong_EFTs/EF1B_dimer"/>
</dbReference>
<sequence length="198" mass="22197">MAEITAAMVKELRQKTGLSMGECKKALVEADGDIEKAIDILRKKGLEAAAKKAGRATAEGMVYAYIHPGSKLGVLVEVNCETDFVARNEQFQEMVKQIAIHIATAAPRFVSKEDVTPEVLEKEKEIYLEQAMAQGKPREIAEKIVNGKLAKFYEEYCLLEQPFFYDESVTVGQFLSQKIAEIGENMKIRRFARFEVGK</sequence>
<dbReference type="RefSeq" id="WP_201327151.1">
    <property type="nucleotide sequence ID" value="NZ_AP017470.1"/>
</dbReference>
<protein>
    <recommendedName>
        <fullName evidence="2 5">Elongation factor Ts</fullName>
        <shortName evidence="5">EF-Ts</shortName>
    </recommendedName>
</protein>
<dbReference type="SUPFAM" id="SSF54713">
    <property type="entry name" value="Elongation factor Ts (EF-Ts), dimerisation domain"/>
    <property type="match status" value="1"/>
</dbReference>
<accession>A0A7R6SYJ3</accession>
<dbReference type="AlphaFoldDB" id="A0A7R6SYJ3"/>
<feature type="region of interest" description="Involved in Mg(2+) ion dislocation from EF-Tu" evidence="5">
    <location>
        <begin position="82"/>
        <end position="85"/>
    </location>
</feature>
<keyword evidence="3 5" id="KW-0251">Elongation factor</keyword>
<dbReference type="FunFam" id="1.10.286.20:FF:000001">
    <property type="entry name" value="Elongation factor Ts"/>
    <property type="match status" value="1"/>
</dbReference>
<evidence type="ECO:0000259" key="8">
    <source>
        <dbReference type="Pfam" id="PF00889"/>
    </source>
</evidence>
<dbReference type="InterPro" id="IPR018101">
    <property type="entry name" value="Transl_elong_Ts_CS"/>
</dbReference>
<evidence type="ECO:0000256" key="3">
    <source>
        <dbReference type="ARBA" id="ARBA00022768"/>
    </source>
</evidence>
<dbReference type="FunFam" id="1.10.8.10:FF:000001">
    <property type="entry name" value="Elongation factor Ts"/>
    <property type="match status" value="1"/>
</dbReference>
<comment type="similarity">
    <text evidence="1 5 6">Belongs to the EF-Ts family.</text>
</comment>
<dbReference type="PANTHER" id="PTHR11741:SF0">
    <property type="entry name" value="ELONGATION FACTOR TS, MITOCHONDRIAL"/>
    <property type="match status" value="1"/>
</dbReference>
<evidence type="ECO:0000256" key="5">
    <source>
        <dbReference type="HAMAP-Rule" id="MF_00050"/>
    </source>
</evidence>
<evidence type="ECO:0000256" key="6">
    <source>
        <dbReference type="RuleBase" id="RU000642"/>
    </source>
</evidence>
<evidence type="ECO:0000313" key="10">
    <source>
        <dbReference type="Proteomes" id="UP000595564"/>
    </source>
</evidence>
<evidence type="ECO:0000256" key="4">
    <source>
        <dbReference type="ARBA" id="ARBA00022917"/>
    </source>
</evidence>
<dbReference type="InterPro" id="IPR001816">
    <property type="entry name" value="Transl_elong_EFTs/EF1B"/>
</dbReference>
<dbReference type="PROSITE" id="PS01127">
    <property type="entry name" value="EF_TS_2"/>
    <property type="match status" value="1"/>
</dbReference>
<dbReference type="EMBL" id="AP017470">
    <property type="protein sequence ID" value="BBB32849.1"/>
    <property type="molecule type" value="Genomic_DNA"/>
</dbReference>
<dbReference type="SUPFAM" id="SSF46934">
    <property type="entry name" value="UBA-like"/>
    <property type="match status" value="1"/>
</dbReference>
<evidence type="ECO:0000256" key="2">
    <source>
        <dbReference type="ARBA" id="ARBA00016956"/>
    </source>
</evidence>
<keyword evidence="10" id="KW-1185">Reference proteome</keyword>
<evidence type="ECO:0000256" key="1">
    <source>
        <dbReference type="ARBA" id="ARBA00005532"/>
    </source>
</evidence>
<feature type="domain" description="Translation elongation factor EFTs/EF1B dimerisation" evidence="8">
    <location>
        <begin position="19"/>
        <end position="198"/>
    </location>
</feature>
<proteinExistence type="inferred from homology"/>
<dbReference type="KEGG" id="thyd:TTHT_1335"/>
<dbReference type="CDD" id="cd14275">
    <property type="entry name" value="UBA_EF-Ts"/>
    <property type="match status" value="1"/>
</dbReference>
<organism evidence="9 10">
    <name type="scientific">Thermotomaculum hydrothermale</name>
    <dbReference type="NCBI Taxonomy" id="981385"/>
    <lineage>
        <taxon>Bacteria</taxon>
        <taxon>Pseudomonadati</taxon>
        <taxon>Acidobacteriota</taxon>
        <taxon>Holophagae</taxon>
        <taxon>Thermotomaculales</taxon>
        <taxon>Thermotomaculaceae</taxon>
        <taxon>Thermotomaculum</taxon>
    </lineage>
</organism>